<dbReference type="CDD" id="cd18084">
    <property type="entry name" value="RsmE-like"/>
    <property type="match status" value="1"/>
</dbReference>
<dbReference type="EMBL" id="JAGGLI010000001">
    <property type="protein sequence ID" value="MBP2026322.1"/>
    <property type="molecule type" value="Genomic_DNA"/>
</dbReference>
<name>A0ABS4KEX3_9FIRM</name>
<evidence type="ECO:0000256" key="4">
    <source>
        <dbReference type="ARBA" id="ARBA00013673"/>
    </source>
</evidence>
<comment type="caution">
    <text evidence="15">The sequence shown here is derived from an EMBL/GenBank/DDBJ whole genome shotgun (WGS) entry which is preliminary data.</text>
</comment>
<dbReference type="InterPro" id="IPR029028">
    <property type="entry name" value="Alpha/beta_knot_MTases"/>
</dbReference>
<evidence type="ECO:0000256" key="5">
    <source>
        <dbReference type="ARBA" id="ARBA00022490"/>
    </source>
</evidence>
<evidence type="ECO:0000313" key="16">
    <source>
        <dbReference type="Proteomes" id="UP001314903"/>
    </source>
</evidence>
<dbReference type="InterPro" id="IPR029026">
    <property type="entry name" value="tRNA_m1G_MTases_N"/>
</dbReference>
<dbReference type="Proteomes" id="UP001314903">
    <property type="component" value="Unassembled WGS sequence"/>
</dbReference>
<comment type="similarity">
    <text evidence="2 12">Belongs to the RNA methyltransferase RsmE family.</text>
</comment>
<organism evidence="15 16">
    <name type="scientific">Acetoanaerobium pronyense</name>
    <dbReference type="NCBI Taxonomy" id="1482736"/>
    <lineage>
        <taxon>Bacteria</taxon>
        <taxon>Bacillati</taxon>
        <taxon>Bacillota</taxon>
        <taxon>Clostridia</taxon>
        <taxon>Peptostreptococcales</taxon>
        <taxon>Filifactoraceae</taxon>
        <taxon>Acetoanaerobium</taxon>
    </lineage>
</organism>
<dbReference type="Pfam" id="PF04452">
    <property type="entry name" value="Methyltrans_RNA"/>
    <property type="match status" value="1"/>
</dbReference>
<dbReference type="NCBIfam" id="NF008692">
    <property type="entry name" value="PRK11713.1-5"/>
    <property type="match status" value="1"/>
</dbReference>
<evidence type="ECO:0000259" key="13">
    <source>
        <dbReference type="Pfam" id="PF04452"/>
    </source>
</evidence>
<dbReference type="EC" id="2.1.1.193" evidence="3 12"/>
<comment type="function">
    <text evidence="10 12">Specifically methylates the N3 position of the uracil ring of uridine 1498 (m3U1498) in 16S rRNA. Acts on the fully assembled 30S ribosomal subunit.</text>
</comment>
<evidence type="ECO:0000256" key="12">
    <source>
        <dbReference type="PIRNR" id="PIRNR015601"/>
    </source>
</evidence>
<feature type="domain" description="Ribosomal RNA small subunit methyltransferase E methyltransferase" evidence="13">
    <location>
        <begin position="72"/>
        <end position="240"/>
    </location>
</feature>
<dbReference type="GO" id="GO:0008168">
    <property type="term" value="F:methyltransferase activity"/>
    <property type="evidence" value="ECO:0007669"/>
    <property type="project" value="UniProtKB-KW"/>
</dbReference>
<keyword evidence="7 12" id="KW-0489">Methyltransferase</keyword>
<keyword evidence="16" id="KW-1185">Reference proteome</keyword>
<dbReference type="Pfam" id="PF20260">
    <property type="entry name" value="PUA_4"/>
    <property type="match status" value="1"/>
</dbReference>
<dbReference type="PIRSF" id="PIRSF015601">
    <property type="entry name" value="MTase_slr0722"/>
    <property type="match status" value="1"/>
</dbReference>
<dbReference type="Gene3D" id="3.40.1280.10">
    <property type="match status" value="1"/>
</dbReference>
<evidence type="ECO:0000256" key="1">
    <source>
        <dbReference type="ARBA" id="ARBA00004496"/>
    </source>
</evidence>
<protein>
    <recommendedName>
        <fullName evidence="4 12">Ribosomal RNA small subunit methyltransferase E</fullName>
        <ecNumber evidence="3 12">2.1.1.193</ecNumber>
    </recommendedName>
</protein>
<dbReference type="PANTHER" id="PTHR30027">
    <property type="entry name" value="RIBOSOMAL RNA SMALL SUBUNIT METHYLTRANSFERASE E"/>
    <property type="match status" value="1"/>
</dbReference>
<feature type="domain" description="Ribosomal RNA small subunit methyltransferase E PUA-like" evidence="14">
    <location>
        <begin position="18"/>
        <end position="59"/>
    </location>
</feature>
<evidence type="ECO:0000256" key="2">
    <source>
        <dbReference type="ARBA" id="ARBA00005528"/>
    </source>
</evidence>
<dbReference type="InterPro" id="IPR046887">
    <property type="entry name" value="RsmE_PUA-like"/>
</dbReference>
<evidence type="ECO:0000256" key="10">
    <source>
        <dbReference type="ARBA" id="ARBA00025699"/>
    </source>
</evidence>
<comment type="subcellular location">
    <subcellularLocation>
        <location evidence="1 12">Cytoplasm</location>
    </subcellularLocation>
</comment>
<dbReference type="SUPFAM" id="SSF88697">
    <property type="entry name" value="PUA domain-like"/>
    <property type="match status" value="1"/>
</dbReference>
<dbReference type="RefSeq" id="WP_209658254.1">
    <property type="nucleotide sequence ID" value="NZ_JAGGLI010000001.1"/>
</dbReference>
<dbReference type="SUPFAM" id="SSF75217">
    <property type="entry name" value="alpha/beta knot"/>
    <property type="match status" value="1"/>
</dbReference>
<evidence type="ECO:0000256" key="11">
    <source>
        <dbReference type="ARBA" id="ARBA00047944"/>
    </source>
</evidence>
<accession>A0ABS4KEX3</accession>
<dbReference type="NCBIfam" id="TIGR00046">
    <property type="entry name" value="RsmE family RNA methyltransferase"/>
    <property type="match status" value="1"/>
</dbReference>
<dbReference type="InterPro" id="IPR006700">
    <property type="entry name" value="RsmE"/>
</dbReference>
<keyword evidence="8 12" id="KW-0808">Transferase</keyword>
<dbReference type="InterPro" id="IPR046886">
    <property type="entry name" value="RsmE_MTase_dom"/>
</dbReference>
<comment type="catalytic activity">
    <reaction evidence="11 12">
        <text>uridine(1498) in 16S rRNA + S-adenosyl-L-methionine = N(3)-methyluridine(1498) in 16S rRNA + S-adenosyl-L-homocysteine + H(+)</text>
        <dbReference type="Rhea" id="RHEA:42920"/>
        <dbReference type="Rhea" id="RHEA-COMP:10283"/>
        <dbReference type="Rhea" id="RHEA-COMP:10284"/>
        <dbReference type="ChEBI" id="CHEBI:15378"/>
        <dbReference type="ChEBI" id="CHEBI:57856"/>
        <dbReference type="ChEBI" id="CHEBI:59789"/>
        <dbReference type="ChEBI" id="CHEBI:65315"/>
        <dbReference type="ChEBI" id="CHEBI:74502"/>
        <dbReference type="EC" id="2.1.1.193"/>
    </reaction>
</comment>
<reference evidence="15 16" key="1">
    <citation type="submission" date="2021-03" db="EMBL/GenBank/DDBJ databases">
        <title>Genomic Encyclopedia of Type Strains, Phase IV (KMG-IV): sequencing the most valuable type-strain genomes for metagenomic binning, comparative biology and taxonomic classification.</title>
        <authorList>
            <person name="Goeker M."/>
        </authorList>
    </citation>
    <scope>NUCLEOTIDE SEQUENCE [LARGE SCALE GENOMIC DNA]</scope>
    <source>
        <strain evidence="15 16">DSM 27512</strain>
    </source>
</reference>
<keyword evidence="5 12" id="KW-0963">Cytoplasm</keyword>
<dbReference type="InterPro" id="IPR015947">
    <property type="entry name" value="PUA-like_sf"/>
</dbReference>
<evidence type="ECO:0000256" key="8">
    <source>
        <dbReference type="ARBA" id="ARBA00022679"/>
    </source>
</evidence>
<evidence type="ECO:0000256" key="6">
    <source>
        <dbReference type="ARBA" id="ARBA00022552"/>
    </source>
</evidence>
<evidence type="ECO:0000256" key="3">
    <source>
        <dbReference type="ARBA" id="ARBA00012328"/>
    </source>
</evidence>
<dbReference type="PANTHER" id="PTHR30027:SF3">
    <property type="entry name" value="16S RRNA (URACIL(1498)-N(3))-METHYLTRANSFERASE"/>
    <property type="match status" value="1"/>
</dbReference>
<keyword evidence="6 12" id="KW-0698">rRNA processing</keyword>
<evidence type="ECO:0000256" key="7">
    <source>
        <dbReference type="ARBA" id="ARBA00022603"/>
    </source>
</evidence>
<sequence>MDRFFIDKYAKLSNIIDNKDDVKHISKVLRLKQGNKIEIVDKNHIEYIAEIETVDKDSIGFNLIEEVNISRELPVDINLYQGIPKGQKLDTIVQKATELGIRSIIPVSFKRCVAEIKGEKEDKKLQRLNRVAYEASKQSKRTQIPVVEASCSFKAFKESIKKNDLNIVFYENHRDVSLKSFLSERDLSTVKSIGVIIGPEGGFAPEEIKEIEELDISVLSLGNRILRTETAAIAALAIISNEFN</sequence>
<dbReference type="GO" id="GO:0032259">
    <property type="term" value="P:methylation"/>
    <property type="evidence" value="ECO:0007669"/>
    <property type="project" value="UniProtKB-KW"/>
</dbReference>
<evidence type="ECO:0000259" key="14">
    <source>
        <dbReference type="Pfam" id="PF20260"/>
    </source>
</evidence>
<keyword evidence="9 12" id="KW-0949">S-adenosyl-L-methionine</keyword>
<evidence type="ECO:0000313" key="15">
    <source>
        <dbReference type="EMBL" id="MBP2026322.1"/>
    </source>
</evidence>
<gene>
    <name evidence="15" type="ORF">J2Z35_000111</name>
</gene>
<evidence type="ECO:0000256" key="9">
    <source>
        <dbReference type="ARBA" id="ARBA00022691"/>
    </source>
</evidence>
<proteinExistence type="inferred from homology"/>